<evidence type="ECO:0000313" key="2">
    <source>
        <dbReference type="Proteomes" id="UP000503349"/>
    </source>
</evidence>
<evidence type="ECO:0000313" key="1">
    <source>
        <dbReference type="EMBL" id="KAF3706867.1"/>
    </source>
</evidence>
<reference evidence="1 2" key="1">
    <citation type="submission" date="2019-02" db="EMBL/GenBank/DDBJ databases">
        <title>Opniocepnalus argus genome.</title>
        <authorList>
            <person name="Zhou C."/>
            <person name="Xiao S."/>
        </authorList>
    </citation>
    <scope>NUCLEOTIDE SEQUENCE [LARGE SCALE GENOMIC DNA]</scope>
    <source>
        <strain evidence="1">OARG1902GOOAL</strain>
        <tissue evidence="1">Muscle</tissue>
    </source>
</reference>
<dbReference type="EMBL" id="CM015712">
    <property type="protein sequence ID" value="KAF3706867.1"/>
    <property type="molecule type" value="Genomic_DNA"/>
</dbReference>
<gene>
    <name evidence="1" type="ORF">EXN66_Car000037</name>
</gene>
<accession>A0A6G1QWK3</accession>
<name>A0A6G1QWK3_CHAAH</name>
<reference evidence="2" key="2">
    <citation type="submission" date="2019-02" db="EMBL/GenBank/DDBJ databases">
        <title>Opniocepnalus argus Var Kimnra genome.</title>
        <authorList>
            <person name="Zhou C."/>
            <person name="Xiao S."/>
        </authorList>
    </citation>
    <scope>NUCLEOTIDE SEQUENCE [LARGE SCALE GENOMIC DNA]</scope>
</reference>
<sequence>MSVREGKGIPAGCILYVLQFFSRRQCWVVGLVLSSFCRGSRGVFEPSWPQMW</sequence>
<dbReference type="Proteomes" id="UP000503349">
    <property type="component" value="Chromosome 1"/>
</dbReference>
<dbReference type="AlphaFoldDB" id="A0A6G1QWK3"/>
<protein>
    <submittedName>
        <fullName evidence="1">Uncharacterized protein</fullName>
    </submittedName>
</protein>
<keyword evidence="2" id="KW-1185">Reference proteome</keyword>
<proteinExistence type="predicted"/>
<organism evidence="1 2">
    <name type="scientific">Channa argus</name>
    <name type="common">Northern snakehead</name>
    <name type="synonym">Ophicephalus argus</name>
    <dbReference type="NCBI Taxonomy" id="215402"/>
    <lineage>
        <taxon>Eukaryota</taxon>
        <taxon>Metazoa</taxon>
        <taxon>Chordata</taxon>
        <taxon>Craniata</taxon>
        <taxon>Vertebrata</taxon>
        <taxon>Euteleostomi</taxon>
        <taxon>Actinopterygii</taxon>
        <taxon>Neopterygii</taxon>
        <taxon>Teleostei</taxon>
        <taxon>Neoteleostei</taxon>
        <taxon>Acanthomorphata</taxon>
        <taxon>Anabantaria</taxon>
        <taxon>Anabantiformes</taxon>
        <taxon>Channoidei</taxon>
        <taxon>Channidae</taxon>
        <taxon>Channa</taxon>
    </lineage>
</organism>